<gene>
    <name evidence="2" type="ORF">IV431_02435</name>
</gene>
<accession>A0ABS0DKJ5</accession>
<evidence type="ECO:0000256" key="1">
    <source>
        <dbReference type="SAM" id="Phobius"/>
    </source>
</evidence>
<protein>
    <submittedName>
        <fullName evidence="2">Uncharacterized protein</fullName>
    </submittedName>
</protein>
<name>A0ABS0DKJ5_9GAMM</name>
<keyword evidence="1" id="KW-0472">Membrane</keyword>
<keyword evidence="3" id="KW-1185">Reference proteome</keyword>
<feature type="transmembrane region" description="Helical" evidence="1">
    <location>
        <begin position="21"/>
        <end position="49"/>
    </location>
</feature>
<comment type="caution">
    <text evidence="2">The sequence shown here is derived from an EMBL/GenBank/DDBJ whole genome shotgun (WGS) entry which is preliminary data.</text>
</comment>
<sequence length="84" mass="9957">MPRNNSFVRFVRGLLRIASTILNFTLHHVFEALIGPLIVIGSILCIMLFEPWPMKFIYMWLWLVFLYLLSKAIDKLTHKDKHNN</sequence>
<dbReference type="Proteomes" id="UP000600307">
    <property type="component" value="Unassembled WGS sequence"/>
</dbReference>
<evidence type="ECO:0000313" key="3">
    <source>
        <dbReference type="Proteomes" id="UP000600307"/>
    </source>
</evidence>
<dbReference type="EMBL" id="JADOBH010000001">
    <property type="protein sequence ID" value="MBF7954410.1"/>
    <property type="molecule type" value="Genomic_DNA"/>
</dbReference>
<reference evidence="2 3" key="1">
    <citation type="submission" date="2020-11" db="EMBL/GenBank/DDBJ databases">
        <title>Taxonomic investigation of Rahnella spp.</title>
        <authorList>
            <person name="Lee S.D."/>
        </authorList>
    </citation>
    <scope>NUCLEOTIDE SEQUENCE [LARGE SCALE GENOMIC DNA]</scope>
    <source>
        <strain evidence="2 3">SAP-10</strain>
    </source>
</reference>
<keyword evidence="1" id="KW-1133">Transmembrane helix</keyword>
<dbReference type="RefSeq" id="WP_195816678.1">
    <property type="nucleotide sequence ID" value="NZ_JADOBH010000001.1"/>
</dbReference>
<organism evidence="2 3">
    <name type="scientific">Rahnella victoriana</name>
    <dbReference type="NCBI Taxonomy" id="1510570"/>
    <lineage>
        <taxon>Bacteria</taxon>
        <taxon>Pseudomonadati</taxon>
        <taxon>Pseudomonadota</taxon>
        <taxon>Gammaproteobacteria</taxon>
        <taxon>Enterobacterales</taxon>
        <taxon>Yersiniaceae</taxon>
        <taxon>Rahnella</taxon>
    </lineage>
</organism>
<keyword evidence="1" id="KW-0812">Transmembrane</keyword>
<feature type="transmembrane region" description="Helical" evidence="1">
    <location>
        <begin position="55"/>
        <end position="73"/>
    </location>
</feature>
<proteinExistence type="predicted"/>
<evidence type="ECO:0000313" key="2">
    <source>
        <dbReference type="EMBL" id="MBF7954410.1"/>
    </source>
</evidence>